<accession>A0A5M9NZ04</accession>
<gene>
    <name evidence="1" type="ORF">F4W18_10625</name>
</gene>
<organism evidence="1 2">
    <name type="scientific">Vibrio gigantis</name>
    <dbReference type="NCBI Taxonomy" id="296199"/>
    <lineage>
        <taxon>Bacteria</taxon>
        <taxon>Pseudomonadati</taxon>
        <taxon>Pseudomonadota</taxon>
        <taxon>Gammaproteobacteria</taxon>
        <taxon>Vibrionales</taxon>
        <taxon>Vibrionaceae</taxon>
        <taxon>Vibrio</taxon>
    </lineage>
</organism>
<sequence length="466" mass="50656">MGGKRLSKRFAISTLFVCMSIPALELDKSQPTLALIEQGCAYGRGAMAVESAKADGLNNLRLFLQGKASVSFTTEDNALVEEQFDQQVRELLITNINANDINADFSSPEIQGDDTCVTVRLAPKLSTGFNSADDGIEWDDTPVMSVVVVGEGRESKKLALSARQVAEKDAFNRAISQVLGAMVNSGYMQKSYGTLSGTESSNDFDLQEIAMQSLSMEPQGMVSSWNEISYQEKPNGYVTVTLDVFVERQKVEAKIASLIKSLGQPSIYVDAELPVVKDTFSNALAEMGFDLASNPEQSSVILNVQETPKVTSSGLQLELSATVVDRAGNRYGSWHNDPTFMTLPNKAGMLNELAAVHLAIEGNQIALKSELQASVQIMVSRGGPIRELIFSQQAAGKQGQLYRLIGDMSGVSDIKPSQQGGNIVIQLRSLSGASELVQDIEPMLRTHQPNYRSKVDVLNEYQIRVL</sequence>
<evidence type="ECO:0000313" key="1">
    <source>
        <dbReference type="EMBL" id="KAA8677168.1"/>
    </source>
</evidence>
<dbReference type="RefSeq" id="WP_086713671.1">
    <property type="nucleotide sequence ID" value="NZ_AP025492.1"/>
</dbReference>
<evidence type="ECO:0000313" key="2">
    <source>
        <dbReference type="Proteomes" id="UP000322521"/>
    </source>
</evidence>
<comment type="caution">
    <text evidence="1">The sequence shown here is derived from an EMBL/GenBank/DDBJ whole genome shotgun (WGS) entry which is preliminary data.</text>
</comment>
<name>A0A5M9NZ04_9VIBR</name>
<dbReference type="OrthoDB" id="5857647at2"/>
<proteinExistence type="predicted"/>
<keyword evidence="2" id="KW-1185">Reference proteome</keyword>
<dbReference type="EMBL" id="VXJS01000005">
    <property type="protein sequence ID" value="KAA8677168.1"/>
    <property type="molecule type" value="Genomic_DNA"/>
</dbReference>
<dbReference type="Proteomes" id="UP000322521">
    <property type="component" value="Unassembled WGS sequence"/>
</dbReference>
<reference evidence="1 2" key="1">
    <citation type="submission" date="2019-09" db="EMBL/GenBank/DDBJ databases">
        <title>Draft genome sequence of various Type strains from the CCUG.</title>
        <authorList>
            <person name="Pineiro-Iglesias B."/>
            <person name="Tunovic T."/>
            <person name="Unosson C."/>
            <person name="Inganas E."/>
            <person name="Ohlen M."/>
            <person name="Cardew S."/>
            <person name="Jensie-Markopoulos S."/>
            <person name="Salva-Serra F."/>
            <person name="Jaen-Luchoro D."/>
            <person name="Karlsson R."/>
            <person name="Svensson-Stadler L."/>
            <person name="Chun J."/>
            <person name="Moore E."/>
        </authorList>
    </citation>
    <scope>NUCLEOTIDE SEQUENCE [LARGE SCALE GENOMIC DNA]</scope>
    <source>
        <strain evidence="1 2">CCUG 56969T</strain>
    </source>
</reference>
<protein>
    <submittedName>
        <fullName evidence="1">Uncharacterized protein</fullName>
    </submittedName>
</protein>
<dbReference type="AlphaFoldDB" id="A0A5M9NZ04"/>